<dbReference type="WBParaSite" id="Gr19_v10_g14799.t1">
    <property type="protein sequence ID" value="Gr19_v10_g14799.t1"/>
    <property type="gene ID" value="Gr19_v10_g14799"/>
</dbReference>
<sequence>MNEWEWMVDPFLLKTEKEEDDIQLVEKEEKHRSQKEKEMRKSKHGSSPSIEYSVTIYRIAWIRLINRTVPVNHKFVSG</sequence>
<proteinExistence type="predicted"/>
<organism evidence="2 3">
    <name type="scientific">Globodera rostochiensis</name>
    <name type="common">Golden nematode worm</name>
    <name type="synonym">Heterodera rostochiensis</name>
    <dbReference type="NCBI Taxonomy" id="31243"/>
    <lineage>
        <taxon>Eukaryota</taxon>
        <taxon>Metazoa</taxon>
        <taxon>Ecdysozoa</taxon>
        <taxon>Nematoda</taxon>
        <taxon>Chromadorea</taxon>
        <taxon>Rhabditida</taxon>
        <taxon>Tylenchina</taxon>
        <taxon>Tylenchomorpha</taxon>
        <taxon>Tylenchoidea</taxon>
        <taxon>Heteroderidae</taxon>
        <taxon>Heteroderinae</taxon>
        <taxon>Globodera</taxon>
    </lineage>
</organism>
<evidence type="ECO:0000313" key="3">
    <source>
        <dbReference type="WBParaSite" id="Gr19_v10_g14799.t1"/>
    </source>
</evidence>
<evidence type="ECO:0000313" key="2">
    <source>
        <dbReference type="Proteomes" id="UP000887572"/>
    </source>
</evidence>
<dbReference type="AlphaFoldDB" id="A0A914H8R6"/>
<feature type="compositionally biased region" description="Basic and acidic residues" evidence="1">
    <location>
        <begin position="24"/>
        <end position="39"/>
    </location>
</feature>
<dbReference type="Proteomes" id="UP000887572">
    <property type="component" value="Unplaced"/>
</dbReference>
<feature type="region of interest" description="Disordered" evidence="1">
    <location>
        <begin position="23"/>
        <end position="48"/>
    </location>
</feature>
<accession>A0A914H8R6</accession>
<keyword evidence="2" id="KW-1185">Reference proteome</keyword>
<reference evidence="3" key="1">
    <citation type="submission" date="2022-11" db="UniProtKB">
        <authorList>
            <consortium name="WormBaseParasite"/>
        </authorList>
    </citation>
    <scope>IDENTIFICATION</scope>
</reference>
<evidence type="ECO:0000256" key="1">
    <source>
        <dbReference type="SAM" id="MobiDB-lite"/>
    </source>
</evidence>
<protein>
    <submittedName>
        <fullName evidence="3">Uncharacterized protein</fullName>
    </submittedName>
</protein>
<name>A0A914H8R6_GLORO</name>